<dbReference type="AlphaFoldDB" id="A0A6C0CKV9"/>
<dbReference type="EMBL" id="MN739449">
    <property type="protein sequence ID" value="QHT05101.1"/>
    <property type="molecule type" value="Genomic_DNA"/>
</dbReference>
<name>A0A6C0CKV9_9ZZZZ</name>
<organism evidence="1">
    <name type="scientific">viral metagenome</name>
    <dbReference type="NCBI Taxonomy" id="1070528"/>
    <lineage>
        <taxon>unclassified sequences</taxon>
        <taxon>metagenomes</taxon>
        <taxon>organismal metagenomes</taxon>
    </lineage>
</organism>
<accession>A0A6C0CKV9</accession>
<sequence>MRIPLVFMLICLAVCAFDFEVPCHIRGVVSISWRPPFTCLNGYRVGNSTEVLQNSTITTKCLDHPPRKLSIQCVQSAKPPKPVHDKTAVHVFTLSVITLFVYNAIIYDEPPVMTRKPVLLAK</sequence>
<proteinExistence type="predicted"/>
<evidence type="ECO:0000313" key="1">
    <source>
        <dbReference type="EMBL" id="QHT05101.1"/>
    </source>
</evidence>
<protein>
    <submittedName>
        <fullName evidence="1">Uncharacterized protein</fullName>
    </submittedName>
</protein>
<reference evidence="1" key="1">
    <citation type="journal article" date="2020" name="Nature">
        <title>Giant virus diversity and host interactions through global metagenomics.</title>
        <authorList>
            <person name="Schulz F."/>
            <person name="Roux S."/>
            <person name="Paez-Espino D."/>
            <person name="Jungbluth S."/>
            <person name="Walsh D.A."/>
            <person name="Denef V.J."/>
            <person name="McMahon K.D."/>
            <person name="Konstantinidis K.T."/>
            <person name="Eloe-Fadrosh E.A."/>
            <person name="Kyrpides N.C."/>
            <person name="Woyke T."/>
        </authorList>
    </citation>
    <scope>NUCLEOTIDE SEQUENCE</scope>
    <source>
        <strain evidence="1">GVMAG-M-3300021354-14</strain>
    </source>
</reference>